<organism evidence="3 4">
    <name type="scientific">Thalassiosira oceanica</name>
    <name type="common">Marine diatom</name>
    <dbReference type="NCBI Taxonomy" id="159749"/>
    <lineage>
        <taxon>Eukaryota</taxon>
        <taxon>Sar</taxon>
        <taxon>Stramenopiles</taxon>
        <taxon>Ochrophyta</taxon>
        <taxon>Bacillariophyta</taxon>
        <taxon>Coscinodiscophyceae</taxon>
        <taxon>Thalassiosirophycidae</taxon>
        <taxon>Thalassiosirales</taxon>
        <taxon>Thalassiosiraceae</taxon>
        <taxon>Thalassiosira</taxon>
    </lineage>
</organism>
<feature type="non-terminal residue" evidence="3">
    <location>
        <position position="1"/>
    </location>
</feature>
<dbReference type="Gene3D" id="6.10.140.530">
    <property type="match status" value="5"/>
</dbReference>
<evidence type="ECO:0000313" key="4">
    <source>
        <dbReference type="Proteomes" id="UP000266841"/>
    </source>
</evidence>
<comment type="caution">
    <text evidence="3">The sequence shown here is derived from an EMBL/GenBank/DDBJ whole genome shotgun (WGS) entry which is preliminary data.</text>
</comment>
<name>K0QZZ2_THAOC</name>
<feature type="region of interest" description="Disordered" evidence="1">
    <location>
        <begin position="289"/>
        <end position="308"/>
    </location>
</feature>
<feature type="domain" description="Helicase-associated" evidence="2">
    <location>
        <begin position="273"/>
        <end position="330"/>
    </location>
</feature>
<keyword evidence="4" id="KW-1185">Reference proteome</keyword>
<accession>K0QZZ2</accession>
<feature type="region of interest" description="Disordered" evidence="1">
    <location>
        <begin position="1"/>
        <end position="78"/>
    </location>
</feature>
<sequence>VGGAVRGAPPPCRPDRRRRGPPAGGGGTRFVAQEPEATGGTGRAVRGTGGDARRTGRDVDGAGGGRGGEGGDVGGTVRGAGGVLRGARTLQGAEGGREAQEVDGQRSTFEAGKLSEDRAARLEAIGFDPAATKQVTLDERLEQLQAYRARAGHQNVPVTDPVLGRWMWHQRNDYRRMSMSGKRVRRLEAAGFDWMVDWNDRMEQLASHAAAHGGVCDPPPSDPFLGGFAANLRAMRDNRELSQDAEARLNAIGFRWSHGRDGGGGGGPYQAKLTWEDRLERLRRYKIEHGRDRDPPRSHPELGNWVDNQRRFKKKGKLSAERAAALDSVGLGWGAVKRDPGTSWDEQYAELAEYRRRHGDCNVKQSHTGLGRFVHWQRCVNRRGKMDPSRRARLDELGFNWGETTNGNQKWHQRYEELKQYKEEHGDVNVHQKHPGGLGAYVKSQRQQHKRGKLSDEKVALLNGLGMEWTPKFHVDYEIRIPPGTLGLTFLQSEKTNGARIASVEPSCPFGDKVGAGDRIMTVDGVRLGKGEEVPPECDRERVLGVAKKRGRAPRKAAAAKEEEAEDGGVRPPPLEGGAAEVPLAEPPEEMEGVEKQEETEDV</sequence>
<dbReference type="OrthoDB" id="44064at2759"/>
<dbReference type="AlphaFoldDB" id="K0QZZ2"/>
<feature type="domain" description="Helicase-associated" evidence="2">
    <location>
        <begin position="138"/>
        <end position="192"/>
    </location>
</feature>
<feature type="compositionally biased region" description="Basic and acidic residues" evidence="1">
    <location>
        <begin position="51"/>
        <end position="60"/>
    </location>
</feature>
<evidence type="ECO:0000313" key="3">
    <source>
        <dbReference type="EMBL" id="EJK45308.1"/>
    </source>
</evidence>
<dbReference type="EMBL" id="AGNL01048609">
    <property type="protein sequence ID" value="EJK45308.1"/>
    <property type="molecule type" value="Genomic_DNA"/>
</dbReference>
<evidence type="ECO:0000256" key="1">
    <source>
        <dbReference type="SAM" id="MobiDB-lite"/>
    </source>
</evidence>
<feature type="domain" description="Helicase-associated" evidence="2">
    <location>
        <begin position="195"/>
        <end position="254"/>
    </location>
</feature>
<reference evidence="3 4" key="1">
    <citation type="journal article" date="2012" name="Genome Biol.">
        <title>Genome and low-iron response of an oceanic diatom adapted to chronic iron limitation.</title>
        <authorList>
            <person name="Lommer M."/>
            <person name="Specht M."/>
            <person name="Roy A.S."/>
            <person name="Kraemer L."/>
            <person name="Andreson R."/>
            <person name="Gutowska M.A."/>
            <person name="Wolf J."/>
            <person name="Bergner S.V."/>
            <person name="Schilhabel M.B."/>
            <person name="Klostermeier U.C."/>
            <person name="Beiko R.G."/>
            <person name="Rosenstiel P."/>
            <person name="Hippler M."/>
            <person name="Laroche J."/>
        </authorList>
    </citation>
    <scope>NUCLEOTIDE SEQUENCE [LARGE SCALE GENOMIC DNA]</scope>
    <source>
        <strain evidence="3 4">CCMP1005</strain>
    </source>
</reference>
<feature type="compositionally biased region" description="Gly residues" evidence="1">
    <location>
        <begin position="39"/>
        <end position="50"/>
    </location>
</feature>
<dbReference type="InterPro" id="IPR005114">
    <property type="entry name" value="Helicase_assoc"/>
</dbReference>
<feature type="compositionally biased region" description="Acidic residues" evidence="1">
    <location>
        <begin position="587"/>
        <end position="603"/>
    </location>
</feature>
<dbReference type="Pfam" id="PF03457">
    <property type="entry name" value="HA"/>
    <property type="match status" value="5"/>
</dbReference>
<dbReference type="PANTHER" id="PTHR33418:SF1">
    <property type="entry name" value="HELICASE-ASSOCIATED DOMAIN-CONTAINING PROTEIN"/>
    <property type="match status" value="1"/>
</dbReference>
<dbReference type="Proteomes" id="UP000266841">
    <property type="component" value="Unassembled WGS sequence"/>
</dbReference>
<feature type="compositionally biased region" description="Gly residues" evidence="1">
    <location>
        <begin position="61"/>
        <end position="78"/>
    </location>
</feature>
<evidence type="ECO:0000259" key="2">
    <source>
        <dbReference type="Pfam" id="PF03457"/>
    </source>
</evidence>
<dbReference type="PANTHER" id="PTHR33418">
    <property type="entry name" value="HELICASE-ASSOCIATED"/>
    <property type="match status" value="1"/>
</dbReference>
<feature type="region of interest" description="Disordered" evidence="1">
    <location>
        <begin position="548"/>
        <end position="603"/>
    </location>
</feature>
<feature type="domain" description="Helicase-associated" evidence="2">
    <location>
        <begin position="343"/>
        <end position="399"/>
    </location>
</feature>
<feature type="compositionally biased region" description="Basic and acidic residues" evidence="1">
    <location>
        <begin position="289"/>
        <end position="300"/>
    </location>
</feature>
<gene>
    <name evidence="3" type="ORF">THAOC_36079</name>
</gene>
<protein>
    <recommendedName>
        <fullName evidence="2">Helicase-associated domain-containing protein</fullName>
    </recommendedName>
</protein>
<feature type="domain" description="Helicase-associated" evidence="2">
    <location>
        <begin position="409"/>
        <end position="467"/>
    </location>
</feature>
<proteinExistence type="predicted"/>